<keyword evidence="7" id="KW-0274">FAD</keyword>
<dbReference type="Proteomes" id="UP001194714">
    <property type="component" value="Unassembled WGS sequence"/>
</dbReference>
<dbReference type="Pfam" id="PF02424">
    <property type="entry name" value="ApbE"/>
    <property type="match status" value="1"/>
</dbReference>
<accession>A0ABS0AYF3</accession>
<keyword evidence="6" id="KW-0479">Metal-binding</keyword>
<dbReference type="EC" id="2.7.1.180" evidence="2"/>
<evidence type="ECO:0000313" key="11">
    <source>
        <dbReference type="EMBL" id="MBF5059163.1"/>
    </source>
</evidence>
<reference evidence="11 12" key="1">
    <citation type="submission" date="2020-01" db="EMBL/GenBank/DDBJ databases">
        <title>Draft genome sequence of Cand. Neptunochlamydia vexilliferae K9.</title>
        <authorList>
            <person name="Schulz F."/>
            <person name="Koestlbacher S."/>
            <person name="Wascher F."/>
            <person name="Pizzetti I."/>
            <person name="Horn M."/>
        </authorList>
    </citation>
    <scope>NUCLEOTIDE SEQUENCE [LARGE SCALE GENOMIC DNA]</scope>
    <source>
        <strain evidence="11 12">K9</strain>
    </source>
</reference>
<keyword evidence="8" id="KW-0460">Magnesium</keyword>
<proteinExistence type="predicted"/>
<dbReference type="RefSeq" id="WP_194847461.1">
    <property type="nucleotide sequence ID" value="NZ_JAAEJV010000012.1"/>
</dbReference>
<gene>
    <name evidence="11" type="ORF">NEPTK9_000671</name>
</gene>
<dbReference type="SUPFAM" id="SSF143631">
    <property type="entry name" value="ApbE-like"/>
    <property type="match status" value="1"/>
</dbReference>
<evidence type="ECO:0000256" key="1">
    <source>
        <dbReference type="ARBA" id="ARBA00001946"/>
    </source>
</evidence>
<evidence type="ECO:0000256" key="3">
    <source>
        <dbReference type="ARBA" id="ARBA00016337"/>
    </source>
</evidence>
<evidence type="ECO:0000256" key="5">
    <source>
        <dbReference type="ARBA" id="ARBA00022679"/>
    </source>
</evidence>
<comment type="caution">
    <text evidence="11">The sequence shown here is derived from an EMBL/GenBank/DDBJ whole genome shotgun (WGS) entry which is preliminary data.</text>
</comment>
<name>A0ABS0AYF3_9BACT</name>
<keyword evidence="5 11" id="KW-0808">Transferase</keyword>
<protein>
    <recommendedName>
        <fullName evidence="3">FAD:protein FMN transferase</fullName>
        <ecNumber evidence="2">2.7.1.180</ecNumber>
    </recommendedName>
    <alternativeName>
        <fullName evidence="9">Flavin transferase</fullName>
    </alternativeName>
</protein>
<evidence type="ECO:0000256" key="8">
    <source>
        <dbReference type="ARBA" id="ARBA00022842"/>
    </source>
</evidence>
<dbReference type="InterPro" id="IPR024932">
    <property type="entry name" value="ApbE"/>
</dbReference>
<dbReference type="InterPro" id="IPR003374">
    <property type="entry name" value="ApbE-like_sf"/>
</dbReference>
<evidence type="ECO:0000256" key="4">
    <source>
        <dbReference type="ARBA" id="ARBA00022630"/>
    </source>
</evidence>
<evidence type="ECO:0000256" key="9">
    <source>
        <dbReference type="ARBA" id="ARBA00031306"/>
    </source>
</evidence>
<evidence type="ECO:0000256" key="6">
    <source>
        <dbReference type="ARBA" id="ARBA00022723"/>
    </source>
</evidence>
<evidence type="ECO:0000256" key="7">
    <source>
        <dbReference type="ARBA" id="ARBA00022827"/>
    </source>
</evidence>
<dbReference type="EMBL" id="JAAEJV010000012">
    <property type="protein sequence ID" value="MBF5059163.1"/>
    <property type="molecule type" value="Genomic_DNA"/>
</dbReference>
<evidence type="ECO:0000256" key="2">
    <source>
        <dbReference type="ARBA" id="ARBA00011955"/>
    </source>
</evidence>
<dbReference type="GO" id="GO:0016740">
    <property type="term" value="F:transferase activity"/>
    <property type="evidence" value="ECO:0007669"/>
    <property type="project" value="UniProtKB-KW"/>
</dbReference>
<dbReference type="Gene3D" id="3.10.520.10">
    <property type="entry name" value="ApbE-like domains"/>
    <property type="match status" value="2"/>
</dbReference>
<dbReference type="PANTHER" id="PTHR30040:SF2">
    <property type="entry name" value="FAD:PROTEIN FMN TRANSFERASE"/>
    <property type="match status" value="1"/>
</dbReference>
<keyword evidence="12" id="KW-1185">Reference proteome</keyword>
<sequence>MWLILFLALLFGCSKEPSHFQGVAHGHPYRIQIGGSPNKTHVQALLEEIFEEVDTLYNHWNPDSLLSKNPDSPELQPILSLAHSFCTLTNGWYDPTLRGPIQTFKTQTAHSPGYDLDGMLKGYVIDQIVEQLLSLGYTNLYVEWGGDLRVHGKHPSGRPWQILLNDEVVPLENGAIATSGCAEQTWDIDGTTYTHIINPFTQEMVGVGIYSVTVRAPTCALADALATACMASGSETFADAMKEKLPVDFWIVYTEKSSKTGN</sequence>
<keyword evidence="4" id="KW-0285">Flavoprotein</keyword>
<organism evidence="11 12">
    <name type="scientific">Candidatus Neptunichlamydia vexilliferae</name>
    <dbReference type="NCBI Taxonomy" id="1651774"/>
    <lineage>
        <taxon>Bacteria</taxon>
        <taxon>Pseudomonadati</taxon>
        <taxon>Chlamydiota</taxon>
        <taxon>Chlamydiia</taxon>
        <taxon>Parachlamydiales</taxon>
        <taxon>Simkaniaceae</taxon>
        <taxon>Candidatus Neptunichlamydia</taxon>
    </lineage>
</organism>
<evidence type="ECO:0000256" key="10">
    <source>
        <dbReference type="ARBA" id="ARBA00048540"/>
    </source>
</evidence>
<evidence type="ECO:0000313" key="12">
    <source>
        <dbReference type="Proteomes" id="UP001194714"/>
    </source>
</evidence>
<comment type="cofactor">
    <cofactor evidence="1">
        <name>Mg(2+)</name>
        <dbReference type="ChEBI" id="CHEBI:18420"/>
    </cofactor>
</comment>
<dbReference type="PANTHER" id="PTHR30040">
    <property type="entry name" value="THIAMINE BIOSYNTHESIS LIPOPROTEIN APBE"/>
    <property type="match status" value="1"/>
</dbReference>
<comment type="catalytic activity">
    <reaction evidence="10">
        <text>L-threonyl-[protein] + FAD = FMN-L-threonyl-[protein] + AMP + H(+)</text>
        <dbReference type="Rhea" id="RHEA:36847"/>
        <dbReference type="Rhea" id="RHEA-COMP:11060"/>
        <dbReference type="Rhea" id="RHEA-COMP:11061"/>
        <dbReference type="ChEBI" id="CHEBI:15378"/>
        <dbReference type="ChEBI" id="CHEBI:30013"/>
        <dbReference type="ChEBI" id="CHEBI:57692"/>
        <dbReference type="ChEBI" id="CHEBI:74257"/>
        <dbReference type="ChEBI" id="CHEBI:456215"/>
        <dbReference type="EC" id="2.7.1.180"/>
    </reaction>
</comment>